<dbReference type="Gene3D" id="3.10.20.600">
    <property type="match status" value="1"/>
</dbReference>
<dbReference type="SMART" id="SM00278">
    <property type="entry name" value="HhH1"/>
    <property type="match status" value="2"/>
</dbReference>
<dbReference type="Gene3D" id="1.10.150.280">
    <property type="entry name" value="AF1531-like domain"/>
    <property type="match status" value="1"/>
</dbReference>
<protein>
    <submittedName>
        <fullName evidence="3">Competence protein ComEA</fullName>
    </submittedName>
</protein>
<dbReference type="GO" id="GO:0006281">
    <property type="term" value="P:DNA repair"/>
    <property type="evidence" value="ECO:0007669"/>
    <property type="project" value="InterPro"/>
</dbReference>
<evidence type="ECO:0000313" key="4">
    <source>
        <dbReference type="Proteomes" id="UP000503088"/>
    </source>
</evidence>
<dbReference type="GO" id="GO:0003677">
    <property type="term" value="F:DNA binding"/>
    <property type="evidence" value="ECO:0007669"/>
    <property type="project" value="InterPro"/>
</dbReference>
<dbReference type="InterPro" id="IPR010994">
    <property type="entry name" value="RuvA_2-like"/>
</dbReference>
<evidence type="ECO:0000256" key="1">
    <source>
        <dbReference type="SAM" id="MobiDB-lite"/>
    </source>
</evidence>
<dbReference type="InterPro" id="IPR019554">
    <property type="entry name" value="Soluble_ligand-bd"/>
</dbReference>
<dbReference type="InterPro" id="IPR051675">
    <property type="entry name" value="Endo/Exo/Phosphatase_dom_1"/>
</dbReference>
<feature type="domain" description="Helix-hairpin-helix DNA-binding motif class 1" evidence="2">
    <location>
        <begin position="181"/>
        <end position="200"/>
    </location>
</feature>
<proteinExistence type="predicted"/>
<dbReference type="Pfam" id="PF12836">
    <property type="entry name" value="HHH_3"/>
    <property type="match status" value="1"/>
</dbReference>
<feature type="compositionally biased region" description="Basic and acidic residues" evidence="1">
    <location>
        <begin position="38"/>
        <end position="54"/>
    </location>
</feature>
<dbReference type="GO" id="GO:0015627">
    <property type="term" value="C:type II protein secretion system complex"/>
    <property type="evidence" value="ECO:0007669"/>
    <property type="project" value="TreeGrafter"/>
</dbReference>
<keyword evidence="4" id="KW-1185">Reference proteome</keyword>
<name>A0A7D4BMC3_9BACL</name>
<dbReference type="EMBL" id="CP048104">
    <property type="protein sequence ID" value="QKG86030.1"/>
    <property type="molecule type" value="Genomic_DNA"/>
</dbReference>
<sequence>MVVGMSVLILTVVGLILWKWQGEESVEESAFPPYPSEAQREPVEKEQDKGKQEDQQEMVVDIKGAVKKPGVYPLPPGSRIQDAVKQAGGPVTEADLDRVNLAQLLSDGMALYIPKKGEEDVPAVSAPGSGGGSGNGMQEGEKVNINTAEAGELEELQGIGPAKAAAIIQYREENGPFQSPEDLLNVPGIGEKTLENLKEQVAW</sequence>
<reference evidence="3 4" key="1">
    <citation type="submission" date="2020-01" db="EMBL/GenBank/DDBJ databases">
        <authorList>
            <person name="Gulvik C.A."/>
            <person name="Batra D.G."/>
        </authorList>
    </citation>
    <scope>NUCLEOTIDE SEQUENCE [LARGE SCALE GENOMIC DNA]</scope>
    <source>
        <strain evidence="3 4">W9323</strain>
    </source>
</reference>
<dbReference type="NCBIfam" id="TIGR00426">
    <property type="entry name" value="competence protein ComEA helix-hairpin-helix repeat region"/>
    <property type="match status" value="1"/>
</dbReference>
<dbReference type="AlphaFoldDB" id="A0A7D4BMC3"/>
<dbReference type="Proteomes" id="UP000503088">
    <property type="component" value="Chromosome"/>
</dbReference>
<dbReference type="GO" id="GO:0015628">
    <property type="term" value="P:protein secretion by the type II secretion system"/>
    <property type="evidence" value="ECO:0007669"/>
    <property type="project" value="TreeGrafter"/>
</dbReference>
<dbReference type="PANTHER" id="PTHR21180">
    <property type="entry name" value="ENDONUCLEASE/EXONUCLEASE/PHOSPHATASE FAMILY DOMAIN-CONTAINING PROTEIN 1"/>
    <property type="match status" value="1"/>
</dbReference>
<dbReference type="InterPro" id="IPR004509">
    <property type="entry name" value="Competence_ComEA_HhH"/>
</dbReference>
<dbReference type="Pfam" id="PF10531">
    <property type="entry name" value="SLBB"/>
    <property type="match status" value="1"/>
</dbReference>
<dbReference type="KEGG" id="kpul:GXN76_11240"/>
<dbReference type="InterPro" id="IPR003583">
    <property type="entry name" value="Hlx-hairpin-Hlx_DNA-bd_motif"/>
</dbReference>
<evidence type="ECO:0000259" key="2">
    <source>
        <dbReference type="SMART" id="SM00278"/>
    </source>
</evidence>
<dbReference type="PANTHER" id="PTHR21180:SF32">
    <property type="entry name" value="ENDONUCLEASE_EXONUCLEASE_PHOSPHATASE FAMILY DOMAIN-CONTAINING PROTEIN 1"/>
    <property type="match status" value="1"/>
</dbReference>
<gene>
    <name evidence="3" type="ORF">GXN76_11240</name>
</gene>
<accession>A0A7D4BMC3</accession>
<dbReference type="SUPFAM" id="SSF47781">
    <property type="entry name" value="RuvA domain 2-like"/>
    <property type="match status" value="1"/>
</dbReference>
<feature type="domain" description="Helix-hairpin-helix DNA-binding motif class 1" evidence="2">
    <location>
        <begin position="151"/>
        <end position="170"/>
    </location>
</feature>
<feature type="region of interest" description="Disordered" evidence="1">
    <location>
        <begin position="29"/>
        <end position="56"/>
    </location>
</feature>
<evidence type="ECO:0000313" key="3">
    <source>
        <dbReference type="EMBL" id="QKG86030.1"/>
    </source>
</evidence>
<organism evidence="3 4">
    <name type="scientific">Kroppenstedtia pulmonis</name>
    <dbReference type="NCBI Taxonomy" id="1380685"/>
    <lineage>
        <taxon>Bacteria</taxon>
        <taxon>Bacillati</taxon>
        <taxon>Bacillota</taxon>
        <taxon>Bacilli</taxon>
        <taxon>Bacillales</taxon>
        <taxon>Thermoactinomycetaceae</taxon>
        <taxon>Kroppenstedtia</taxon>
    </lineage>
</organism>